<reference evidence="9" key="3">
    <citation type="submission" date="2020-12" db="UniProtKB">
        <authorList>
            <consortium name="EnsemblPlants"/>
        </authorList>
    </citation>
    <scope>IDENTIFICATION</scope>
</reference>
<dbReference type="GeneID" id="112283224"/>
<dbReference type="CDD" id="cd00325">
    <property type="entry name" value="chitinase_GH19"/>
    <property type="match status" value="1"/>
</dbReference>
<dbReference type="PaxDb" id="3218-PP1S309_77V6.1"/>
<dbReference type="PIRSF" id="PIRSF001060">
    <property type="entry name" value="Endochitinase"/>
    <property type="match status" value="1"/>
</dbReference>
<organism evidence="8">
    <name type="scientific">Physcomitrium patens</name>
    <name type="common">Spreading-leaved earth moss</name>
    <name type="synonym">Physcomitrella patens</name>
    <dbReference type="NCBI Taxonomy" id="3218"/>
    <lineage>
        <taxon>Eukaryota</taxon>
        <taxon>Viridiplantae</taxon>
        <taxon>Streptophyta</taxon>
        <taxon>Embryophyta</taxon>
        <taxon>Bryophyta</taxon>
        <taxon>Bryophytina</taxon>
        <taxon>Bryopsida</taxon>
        <taxon>Funariidae</taxon>
        <taxon>Funariales</taxon>
        <taxon>Funariaceae</taxon>
        <taxon>Physcomitrium</taxon>
    </lineage>
</organism>
<dbReference type="SUPFAM" id="SSF53955">
    <property type="entry name" value="Lysozyme-like"/>
    <property type="match status" value="1"/>
</dbReference>
<dbReference type="InterPro" id="IPR001002">
    <property type="entry name" value="Chitin-bd_1"/>
</dbReference>
<keyword evidence="1 5" id="KW-0147">Chitin-binding</keyword>
<keyword evidence="10" id="KW-1185">Reference proteome</keyword>
<dbReference type="InterPro" id="IPR016283">
    <property type="entry name" value="Glyco_hydro_19"/>
</dbReference>
<dbReference type="STRING" id="3218.A0A2K1KDT1"/>
<dbReference type="Gramene" id="Pp3c6_130V3.2">
    <property type="protein sequence ID" value="Pp3c6_130V3.2"/>
    <property type="gene ID" value="Pp3c6_130"/>
</dbReference>
<dbReference type="GO" id="GO:0006032">
    <property type="term" value="P:chitin catabolic process"/>
    <property type="evidence" value="ECO:0007669"/>
    <property type="project" value="InterPro"/>
</dbReference>
<dbReference type="AlphaFoldDB" id="A0A2K1KDT1"/>
<dbReference type="OMA" id="CEPRIEW"/>
<dbReference type="Proteomes" id="UP000006727">
    <property type="component" value="Chromosome 6"/>
</dbReference>
<dbReference type="InterPro" id="IPR023346">
    <property type="entry name" value="Lysozyme-like_dom_sf"/>
</dbReference>
<feature type="chain" id="PRO_5043158302" description="Chitin-binding type-1 domain-containing protein" evidence="6">
    <location>
        <begin position="30"/>
        <end position="311"/>
    </location>
</feature>
<feature type="active site" description="Proton donor" evidence="3">
    <location>
        <position position="142"/>
    </location>
</feature>
<accession>A0A2K1KDT1</accession>
<evidence type="ECO:0000256" key="5">
    <source>
        <dbReference type="PROSITE-ProRule" id="PRU00261"/>
    </source>
</evidence>
<dbReference type="GO" id="GO:0008061">
    <property type="term" value="F:chitin binding"/>
    <property type="evidence" value="ECO:0007669"/>
    <property type="project" value="UniProtKB-UniRule"/>
</dbReference>
<evidence type="ECO:0000256" key="6">
    <source>
        <dbReference type="SAM" id="SignalP"/>
    </source>
</evidence>
<reference evidence="8 10" key="2">
    <citation type="journal article" date="2018" name="Plant J.">
        <title>The Physcomitrella patens chromosome-scale assembly reveals moss genome structure and evolution.</title>
        <authorList>
            <person name="Lang D."/>
            <person name="Ullrich K.K."/>
            <person name="Murat F."/>
            <person name="Fuchs J."/>
            <person name="Jenkins J."/>
            <person name="Haas F.B."/>
            <person name="Piednoel M."/>
            <person name="Gundlach H."/>
            <person name="Van Bel M."/>
            <person name="Meyberg R."/>
            <person name="Vives C."/>
            <person name="Morata J."/>
            <person name="Symeonidi A."/>
            <person name="Hiss M."/>
            <person name="Muchero W."/>
            <person name="Kamisugi Y."/>
            <person name="Saleh O."/>
            <person name="Blanc G."/>
            <person name="Decker E.L."/>
            <person name="van Gessel N."/>
            <person name="Grimwood J."/>
            <person name="Hayes R.D."/>
            <person name="Graham S.W."/>
            <person name="Gunter L.E."/>
            <person name="McDaniel S.F."/>
            <person name="Hoernstein S.N.W."/>
            <person name="Larsson A."/>
            <person name="Li F.W."/>
            <person name="Perroud P.F."/>
            <person name="Phillips J."/>
            <person name="Ranjan P."/>
            <person name="Rokshar D.S."/>
            <person name="Rothfels C.J."/>
            <person name="Schneider L."/>
            <person name="Shu S."/>
            <person name="Stevenson D.W."/>
            <person name="Thummler F."/>
            <person name="Tillich M."/>
            <person name="Villarreal Aguilar J.C."/>
            <person name="Widiez T."/>
            <person name="Wong G.K."/>
            <person name="Wymore A."/>
            <person name="Zhang Y."/>
            <person name="Zimmer A.D."/>
            <person name="Quatrano R.S."/>
            <person name="Mayer K.F.X."/>
            <person name="Goodstein D."/>
            <person name="Casacuberta J.M."/>
            <person name="Vandepoele K."/>
            <person name="Reski R."/>
            <person name="Cuming A.C."/>
            <person name="Tuskan G.A."/>
            <person name="Maumus F."/>
            <person name="Salse J."/>
            <person name="Schmutz J."/>
            <person name="Rensing S.A."/>
        </authorList>
    </citation>
    <scope>NUCLEOTIDE SEQUENCE [LARGE SCALE GENOMIC DNA]</scope>
    <source>
        <strain evidence="9 10">cv. Gransden 2004</strain>
    </source>
</reference>
<protein>
    <recommendedName>
        <fullName evidence="7">Chitin-binding type-1 domain-containing protein</fullName>
    </recommendedName>
</protein>
<evidence type="ECO:0000256" key="1">
    <source>
        <dbReference type="ARBA" id="ARBA00022669"/>
    </source>
</evidence>
<dbReference type="OrthoDB" id="5985073at2759"/>
<evidence type="ECO:0000313" key="10">
    <source>
        <dbReference type="Proteomes" id="UP000006727"/>
    </source>
</evidence>
<dbReference type="CDD" id="cd00035">
    <property type="entry name" value="ChtBD1"/>
    <property type="match status" value="1"/>
</dbReference>
<dbReference type="Gramene" id="Pp3c6_130V3.1">
    <property type="protein sequence ID" value="Pp3c6_130V3.1"/>
    <property type="gene ID" value="Pp3c6_130"/>
</dbReference>
<dbReference type="Pfam" id="PF00187">
    <property type="entry name" value="Chitin_bind_1"/>
    <property type="match status" value="1"/>
</dbReference>
<dbReference type="SUPFAM" id="SSF57016">
    <property type="entry name" value="Plant lectins/antimicrobial peptides"/>
    <property type="match status" value="1"/>
</dbReference>
<dbReference type="PROSITE" id="PS00774">
    <property type="entry name" value="CHITINASE_19_2"/>
    <property type="match status" value="1"/>
</dbReference>
<evidence type="ECO:0000313" key="8">
    <source>
        <dbReference type="EMBL" id="PNR51933.1"/>
    </source>
</evidence>
<evidence type="ECO:0000259" key="7">
    <source>
        <dbReference type="PROSITE" id="PS50941"/>
    </source>
</evidence>
<keyword evidence="6" id="KW-0732">Signal</keyword>
<evidence type="ECO:0000256" key="4">
    <source>
        <dbReference type="PIRSR" id="PIRSR001060-2"/>
    </source>
</evidence>
<name>A0A2K1KDT1_PHYPA</name>
<dbReference type="EnsemblPlants" id="Pp3c6_130V3.1">
    <property type="protein sequence ID" value="Pp3c6_130V3.1"/>
    <property type="gene ID" value="Pp3c6_130"/>
</dbReference>
<feature type="disulfide bond" evidence="4">
    <location>
        <begin position="158"/>
        <end position="167"/>
    </location>
</feature>
<comment type="caution">
    <text evidence="5">Lacks conserved residue(s) required for the propagation of feature annotation.</text>
</comment>
<dbReference type="PROSITE" id="PS50941">
    <property type="entry name" value="CHIT_BIND_I_2"/>
    <property type="match status" value="1"/>
</dbReference>
<reference evidence="8 10" key="1">
    <citation type="journal article" date="2008" name="Science">
        <title>The Physcomitrella genome reveals evolutionary insights into the conquest of land by plants.</title>
        <authorList>
            <person name="Rensing S."/>
            <person name="Lang D."/>
            <person name="Zimmer A."/>
            <person name="Terry A."/>
            <person name="Salamov A."/>
            <person name="Shapiro H."/>
            <person name="Nishiyama T."/>
            <person name="Perroud P.-F."/>
            <person name="Lindquist E."/>
            <person name="Kamisugi Y."/>
            <person name="Tanahashi T."/>
            <person name="Sakakibara K."/>
            <person name="Fujita T."/>
            <person name="Oishi K."/>
            <person name="Shin-I T."/>
            <person name="Kuroki Y."/>
            <person name="Toyoda A."/>
            <person name="Suzuki Y."/>
            <person name="Hashimoto A."/>
            <person name="Yamaguchi K."/>
            <person name="Sugano A."/>
            <person name="Kohara Y."/>
            <person name="Fujiyama A."/>
            <person name="Anterola A."/>
            <person name="Aoki S."/>
            <person name="Ashton N."/>
            <person name="Barbazuk W.B."/>
            <person name="Barker E."/>
            <person name="Bennetzen J."/>
            <person name="Bezanilla M."/>
            <person name="Blankenship R."/>
            <person name="Cho S.H."/>
            <person name="Dutcher S."/>
            <person name="Estelle M."/>
            <person name="Fawcett J.A."/>
            <person name="Gundlach H."/>
            <person name="Hanada K."/>
            <person name="Heyl A."/>
            <person name="Hicks K.A."/>
            <person name="Hugh J."/>
            <person name="Lohr M."/>
            <person name="Mayer K."/>
            <person name="Melkozernov A."/>
            <person name="Murata T."/>
            <person name="Nelson D."/>
            <person name="Pils B."/>
            <person name="Prigge M."/>
            <person name="Reiss B."/>
            <person name="Renner T."/>
            <person name="Rombauts S."/>
            <person name="Rushton P."/>
            <person name="Sanderfoot A."/>
            <person name="Schween G."/>
            <person name="Shiu S.-H."/>
            <person name="Stueber K."/>
            <person name="Theodoulou F.L."/>
            <person name="Tu H."/>
            <person name="Van de Peer Y."/>
            <person name="Verrier P.J."/>
            <person name="Waters E."/>
            <person name="Wood A."/>
            <person name="Yang L."/>
            <person name="Cove D."/>
            <person name="Cuming A."/>
            <person name="Hasebe M."/>
            <person name="Lucas S."/>
            <person name="Mishler D.B."/>
            <person name="Reski R."/>
            <person name="Grigoriev I."/>
            <person name="Quatrano R.S."/>
            <person name="Boore J.L."/>
        </authorList>
    </citation>
    <scope>NUCLEOTIDE SEQUENCE [LARGE SCALE GENOMIC DNA]</scope>
    <source>
        <strain evidence="9 10">cv. Gransden 2004</strain>
    </source>
</reference>
<dbReference type="Pfam" id="PF00182">
    <property type="entry name" value="Glyco_hydro_19"/>
    <property type="match status" value="1"/>
</dbReference>
<dbReference type="InterPro" id="IPR000726">
    <property type="entry name" value="Glyco_hydro_19_cat"/>
</dbReference>
<gene>
    <name evidence="9" type="primary">LOC112283224</name>
    <name evidence="8" type="ORF">PHYPA_008307</name>
</gene>
<dbReference type="RefSeq" id="XP_024377448.1">
    <property type="nucleotide sequence ID" value="XM_024521680.2"/>
</dbReference>
<dbReference type="Gene3D" id="3.30.20.10">
    <property type="entry name" value="Endochitinase, domain 2"/>
    <property type="match status" value="1"/>
</dbReference>
<dbReference type="GO" id="GO:0016998">
    <property type="term" value="P:cell wall macromolecule catabolic process"/>
    <property type="evidence" value="ECO:0007669"/>
    <property type="project" value="InterPro"/>
</dbReference>
<dbReference type="KEGG" id="ppp:112283224"/>
<dbReference type="EMBL" id="ABEU02000006">
    <property type="protein sequence ID" value="PNR51933.1"/>
    <property type="molecule type" value="Genomic_DNA"/>
</dbReference>
<dbReference type="InterPro" id="IPR018371">
    <property type="entry name" value="Chitin-binding_1_CS"/>
</dbReference>
<feature type="disulfide bond" evidence="4 5">
    <location>
        <begin position="45"/>
        <end position="59"/>
    </location>
</feature>
<dbReference type="GO" id="GO:0005975">
    <property type="term" value="P:carbohydrate metabolic process"/>
    <property type="evidence" value="ECO:0007669"/>
    <property type="project" value="InterPro"/>
</dbReference>
<dbReference type="InterPro" id="IPR036861">
    <property type="entry name" value="Endochitinase-like_sf"/>
</dbReference>
<evidence type="ECO:0000256" key="2">
    <source>
        <dbReference type="ARBA" id="ARBA00023157"/>
    </source>
</evidence>
<evidence type="ECO:0000256" key="3">
    <source>
        <dbReference type="PIRSR" id="PIRSR001060-1"/>
    </source>
</evidence>
<feature type="domain" description="Chitin-binding type-1" evidence="7">
    <location>
        <begin position="30"/>
        <end position="70"/>
    </location>
</feature>
<feature type="disulfide bond" evidence="4">
    <location>
        <begin position="265"/>
        <end position="296"/>
    </location>
</feature>
<dbReference type="SMART" id="SM00270">
    <property type="entry name" value="ChtBD1"/>
    <property type="match status" value="1"/>
</dbReference>
<feature type="signal peptide" evidence="6">
    <location>
        <begin position="1"/>
        <end position="29"/>
    </location>
</feature>
<dbReference type="PANTHER" id="PTHR22595">
    <property type="entry name" value="CHITINASE-RELATED"/>
    <property type="match status" value="1"/>
</dbReference>
<dbReference type="Gene3D" id="1.10.530.10">
    <property type="match status" value="1"/>
</dbReference>
<dbReference type="GO" id="GO:0004568">
    <property type="term" value="F:chitinase activity"/>
    <property type="evidence" value="ECO:0000318"/>
    <property type="project" value="GO_Central"/>
</dbReference>
<dbReference type="PROSITE" id="PS00026">
    <property type="entry name" value="CHIT_BIND_I_1"/>
    <property type="match status" value="1"/>
</dbReference>
<proteinExistence type="predicted"/>
<dbReference type="EnsemblPlants" id="Pp3c6_130V3.2">
    <property type="protein sequence ID" value="Pp3c6_130V3.2"/>
    <property type="gene ID" value="Pp3c6_130"/>
</dbReference>
<evidence type="ECO:0000313" key="9">
    <source>
        <dbReference type="EnsemblPlants" id="Pp3c6_130V3.1"/>
    </source>
</evidence>
<dbReference type="FunFam" id="3.30.60.10:FF:000006">
    <property type="entry name" value="Agglutinin isolectin 1"/>
    <property type="match status" value="1"/>
</dbReference>
<keyword evidence="2 4" id="KW-1015">Disulfide bond</keyword>
<dbReference type="PANTHER" id="PTHR22595:SF192">
    <property type="entry name" value="CHITIN-BINDING TYPE-1 DOMAIN-CONTAINING PROTEIN"/>
    <property type="match status" value="1"/>
</dbReference>
<feature type="disulfide bond" evidence="4">
    <location>
        <begin position="39"/>
        <end position="52"/>
    </location>
</feature>
<sequence>MATAVARSIFMFALVALVLSNGGALIAEAQGECSRNSPCPNLAHCCSNWGYCGVGNDYCGEGCQGGPCYGPTPPGPSPPSGSGLDAILTRSVFENFFPGHLSFYSYDVLIEAAKSFPQFGTTGDTDTRKREIAAYAAHVKHETGGLTKITEQTGDNYCASWRPDIPCNGQYNGRGPLQLSWNYNYLAAGSYLGVDLINKPNLVATNNLIAFKTSLWFWMIYGDTVIPHIHDVMIGNWRPSSADQAANRVPGFGVTIDVINGGLECNKYSAQADARVNYYKDFCNRLNVNPGGNLDCKNMRPFYSVNMVAEA</sequence>
<dbReference type="Gene3D" id="3.30.60.10">
    <property type="entry name" value="Endochitinase-like"/>
    <property type="match status" value="1"/>
</dbReference>